<dbReference type="SUPFAM" id="SSF51395">
    <property type="entry name" value="FMN-linked oxidoreductases"/>
    <property type="match status" value="1"/>
</dbReference>
<evidence type="ECO:0000256" key="1">
    <source>
        <dbReference type="ARBA" id="ARBA00001947"/>
    </source>
</evidence>
<dbReference type="GO" id="GO:0046872">
    <property type="term" value="F:metal ion binding"/>
    <property type="evidence" value="ECO:0007669"/>
    <property type="project" value="UniProtKB-KW"/>
</dbReference>
<dbReference type="RefSeq" id="WP_019375358.1">
    <property type="nucleotide sequence ID" value="NZ_ALEE01000810.1"/>
</dbReference>
<keyword evidence="4" id="KW-0862">Zinc</keyword>
<dbReference type="EMBL" id="QGUB01000001">
    <property type="protein sequence ID" value="PWW48783.1"/>
    <property type="molecule type" value="Genomic_DNA"/>
</dbReference>
<evidence type="ECO:0000256" key="2">
    <source>
        <dbReference type="ARBA" id="ARBA00022679"/>
    </source>
</evidence>
<dbReference type="InterPro" id="IPR008567">
    <property type="entry name" value="BKACE"/>
</dbReference>
<dbReference type="PANTHER" id="PTHR37418">
    <property type="entry name" value="3-KETO-5-AMINOHEXANOATE CLEAVAGE ENZYME-RELATED"/>
    <property type="match status" value="1"/>
</dbReference>
<accession>A0A317RG25</accession>
<evidence type="ECO:0000256" key="3">
    <source>
        <dbReference type="ARBA" id="ARBA00022723"/>
    </source>
</evidence>
<comment type="cofactor">
    <cofactor evidence="1">
        <name>Zn(2+)</name>
        <dbReference type="ChEBI" id="CHEBI:29105"/>
    </cofactor>
</comment>
<dbReference type="AlphaFoldDB" id="A0A317RG25"/>
<dbReference type="InterPro" id="IPR013785">
    <property type="entry name" value="Aldolase_TIM"/>
</dbReference>
<dbReference type="GO" id="GO:0043720">
    <property type="term" value="F:3-keto-5-aminohexanoate cleavage activity"/>
    <property type="evidence" value="ECO:0007669"/>
    <property type="project" value="InterPro"/>
</dbReference>
<keyword evidence="3" id="KW-0479">Metal-binding</keyword>
<dbReference type="PANTHER" id="PTHR37418:SF2">
    <property type="entry name" value="3-KETO-5-AMINOHEXANOATE CLEAVAGE ENZYME"/>
    <property type="match status" value="1"/>
</dbReference>
<dbReference type="Pfam" id="PF05853">
    <property type="entry name" value="BKACE"/>
    <property type="match status" value="1"/>
</dbReference>
<name>A0A317RG25_9BURK</name>
<protein>
    <submittedName>
        <fullName evidence="5">Uncharacterized protein (DUF849 family)</fullName>
    </submittedName>
</protein>
<evidence type="ECO:0000313" key="6">
    <source>
        <dbReference type="Proteomes" id="UP000246483"/>
    </source>
</evidence>
<evidence type="ECO:0000256" key="4">
    <source>
        <dbReference type="ARBA" id="ARBA00022833"/>
    </source>
</evidence>
<proteinExistence type="predicted"/>
<evidence type="ECO:0000313" key="5">
    <source>
        <dbReference type="EMBL" id="PWW48783.1"/>
    </source>
</evidence>
<keyword evidence="6" id="KW-1185">Reference proteome</keyword>
<gene>
    <name evidence="5" type="ORF">DFR36_101292</name>
</gene>
<organism evidence="5 6">
    <name type="scientific">Melaminivora alkalimesophila</name>
    <dbReference type="NCBI Taxonomy" id="1165852"/>
    <lineage>
        <taxon>Bacteria</taxon>
        <taxon>Pseudomonadati</taxon>
        <taxon>Pseudomonadota</taxon>
        <taxon>Betaproteobacteria</taxon>
        <taxon>Burkholderiales</taxon>
        <taxon>Comamonadaceae</taxon>
        <taxon>Melaminivora</taxon>
    </lineage>
</organism>
<dbReference type="Proteomes" id="UP000246483">
    <property type="component" value="Unassembled WGS sequence"/>
</dbReference>
<dbReference type="Gene3D" id="3.20.20.70">
    <property type="entry name" value="Aldolase class I"/>
    <property type="match status" value="1"/>
</dbReference>
<keyword evidence="2" id="KW-0808">Transferase</keyword>
<comment type="caution">
    <text evidence="5">The sequence shown here is derived from an EMBL/GenBank/DDBJ whole genome shotgun (WGS) entry which is preliminary data.</text>
</comment>
<dbReference type="OrthoDB" id="9155960at2"/>
<reference evidence="5 6" key="1">
    <citation type="submission" date="2018-05" db="EMBL/GenBank/DDBJ databases">
        <title>Genomic Encyclopedia of Type Strains, Phase IV (KMG-IV): sequencing the most valuable type-strain genomes for metagenomic binning, comparative biology and taxonomic classification.</title>
        <authorList>
            <person name="Goeker M."/>
        </authorList>
    </citation>
    <scope>NUCLEOTIDE SEQUENCE [LARGE SCALE GENOMIC DNA]</scope>
    <source>
        <strain evidence="5 6">DSM 26006</strain>
    </source>
</reference>
<sequence length="295" mass="31977">MSAANPHHKAVVTCAITGVLTDPAQHHVPVTPEQLASEARRAHEAGASVIHVHFRSQEPGKGHLPSWDPEVAKACVQAMREACPGIIINQTTGVVGPHYQGPLHCLRATRPEVAACNAGSLNYLKVRANGTWAWPPMLFDNQPAKVQDFLDVMEETGTLPEFECFDVGIVRCVQMYVQTGMYTRGLPHYNFVMGVESGMPADADLLPILLRLKIEGAPWQATVIGRSEIWPVHQRVAELGGHLRTGLEDSFYLPDGSKATSNGPMIEQLVQCARRAGREVASTDEARAILGLAAA</sequence>